<dbReference type="OrthoDB" id="257792at2"/>
<feature type="transmembrane region" description="Helical" evidence="1">
    <location>
        <begin position="21"/>
        <end position="42"/>
    </location>
</feature>
<dbReference type="Gene3D" id="3.30.700.10">
    <property type="entry name" value="Glycoprotein, Type 4 Pilin"/>
    <property type="match status" value="1"/>
</dbReference>
<evidence type="ECO:0000259" key="2">
    <source>
        <dbReference type="Pfam" id="PF07596"/>
    </source>
</evidence>
<dbReference type="NCBIfam" id="TIGR02532">
    <property type="entry name" value="IV_pilin_GFxxxE"/>
    <property type="match status" value="1"/>
</dbReference>
<keyword evidence="4" id="KW-1185">Reference proteome</keyword>
<proteinExistence type="predicted"/>
<dbReference type="EMBL" id="SJPO01000004">
    <property type="protein sequence ID" value="TWT77290.1"/>
    <property type="molecule type" value="Genomic_DNA"/>
</dbReference>
<dbReference type="PANTHER" id="PTHR30093:SF2">
    <property type="entry name" value="TYPE II SECRETION SYSTEM PROTEIN H"/>
    <property type="match status" value="1"/>
</dbReference>
<evidence type="ECO:0000256" key="1">
    <source>
        <dbReference type="SAM" id="Phobius"/>
    </source>
</evidence>
<dbReference type="InterPro" id="IPR027558">
    <property type="entry name" value="Pre_pil_HX9DG_C"/>
</dbReference>
<evidence type="ECO:0000313" key="4">
    <source>
        <dbReference type="Proteomes" id="UP000318478"/>
    </source>
</evidence>
<protein>
    <submittedName>
        <fullName evidence="3">Putative major pilin subunit</fullName>
    </submittedName>
</protein>
<dbReference type="Pfam" id="PF07963">
    <property type="entry name" value="N_methyl"/>
    <property type="match status" value="1"/>
</dbReference>
<name>A0A5C5YRE6_9BACT</name>
<gene>
    <name evidence="3" type="ORF">Pla123a_19470</name>
</gene>
<dbReference type="SUPFAM" id="SSF54523">
    <property type="entry name" value="Pili subunits"/>
    <property type="match status" value="1"/>
</dbReference>
<organism evidence="3 4">
    <name type="scientific">Posidoniimonas polymericola</name>
    <dbReference type="NCBI Taxonomy" id="2528002"/>
    <lineage>
        <taxon>Bacteria</taxon>
        <taxon>Pseudomonadati</taxon>
        <taxon>Planctomycetota</taxon>
        <taxon>Planctomycetia</taxon>
        <taxon>Pirellulales</taxon>
        <taxon>Lacipirellulaceae</taxon>
        <taxon>Posidoniimonas</taxon>
    </lineage>
</organism>
<keyword evidence="1" id="KW-0472">Membrane</keyword>
<dbReference type="NCBIfam" id="TIGR04294">
    <property type="entry name" value="pre_pil_HX9DG"/>
    <property type="match status" value="1"/>
</dbReference>
<sequence length="353" mass="37769">MKWNGKRPTQFGSGGRRGFTLVELLVVIAIIGVLVALLLPAVQSAREAARRSQCTNNLRQLALAVLNYESSRSELPPAGSFGPKPASKTASVNEISGLNHSWVVLILNEIEERAIYDQFDIKSVNVALTPGSPAAAQPASLLCPSAGSDGKYYEHRLIKAPDGEPSRFGKGNYAAYVSVYHSNKLGFPGALPLFGQKLRQVTDGLSSTLLVSEVRTRDLTTDVRGAWALPWSGASVLAFDMHSEQGPSNIDGFEPIPDWATDGLARTPNAAIYDSIDKCADQEAAFFEGMPCSGDGREGSGSFRSAAPRSNHIGGVNTAFLDGHVGFAADDIDPIVMAYQVYIRDGQTTLEQP</sequence>
<feature type="domain" description="DUF1559" evidence="2">
    <location>
        <begin position="43"/>
        <end position="334"/>
    </location>
</feature>
<reference evidence="3 4" key="1">
    <citation type="submission" date="2019-02" db="EMBL/GenBank/DDBJ databases">
        <title>Deep-cultivation of Planctomycetes and their phenomic and genomic characterization uncovers novel biology.</title>
        <authorList>
            <person name="Wiegand S."/>
            <person name="Jogler M."/>
            <person name="Boedeker C."/>
            <person name="Pinto D."/>
            <person name="Vollmers J."/>
            <person name="Rivas-Marin E."/>
            <person name="Kohn T."/>
            <person name="Peeters S.H."/>
            <person name="Heuer A."/>
            <person name="Rast P."/>
            <person name="Oberbeckmann S."/>
            <person name="Bunk B."/>
            <person name="Jeske O."/>
            <person name="Meyerdierks A."/>
            <person name="Storesund J.E."/>
            <person name="Kallscheuer N."/>
            <person name="Luecker S."/>
            <person name="Lage O.M."/>
            <person name="Pohl T."/>
            <person name="Merkel B.J."/>
            <person name="Hornburger P."/>
            <person name="Mueller R.-W."/>
            <person name="Bruemmer F."/>
            <person name="Labrenz M."/>
            <person name="Spormann A.M."/>
            <person name="Op Den Camp H."/>
            <person name="Overmann J."/>
            <person name="Amann R."/>
            <person name="Jetten M.S.M."/>
            <person name="Mascher T."/>
            <person name="Medema M.H."/>
            <person name="Devos D.P."/>
            <person name="Kaster A.-K."/>
            <person name="Ovreas L."/>
            <person name="Rohde M."/>
            <person name="Galperin M.Y."/>
            <person name="Jogler C."/>
        </authorList>
    </citation>
    <scope>NUCLEOTIDE SEQUENCE [LARGE SCALE GENOMIC DNA]</scope>
    <source>
        <strain evidence="3 4">Pla123a</strain>
    </source>
</reference>
<dbReference type="PROSITE" id="PS00409">
    <property type="entry name" value="PROKAR_NTER_METHYL"/>
    <property type="match status" value="1"/>
</dbReference>
<dbReference type="AlphaFoldDB" id="A0A5C5YRE6"/>
<keyword evidence="1" id="KW-1133">Transmembrane helix</keyword>
<dbReference type="Proteomes" id="UP000318478">
    <property type="component" value="Unassembled WGS sequence"/>
</dbReference>
<dbReference type="InterPro" id="IPR012902">
    <property type="entry name" value="N_methyl_site"/>
</dbReference>
<keyword evidence="1" id="KW-0812">Transmembrane</keyword>
<dbReference type="InterPro" id="IPR011453">
    <property type="entry name" value="DUF1559"/>
</dbReference>
<evidence type="ECO:0000313" key="3">
    <source>
        <dbReference type="EMBL" id="TWT77290.1"/>
    </source>
</evidence>
<accession>A0A5C5YRE6</accession>
<dbReference type="Pfam" id="PF07596">
    <property type="entry name" value="SBP_bac_10"/>
    <property type="match status" value="1"/>
</dbReference>
<dbReference type="PANTHER" id="PTHR30093">
    <property type="entry name" value="GENERAL SECRETION PATHWAY PROTEIN G"/>
    <property type="match status" value="1"/>
</dbReference>
<comment type="caution">
    <text evidence="3">The sequence shown here is derived from an EMBL/GenBank/DDBJ whole genome shotgun (WGS) entry which is preliminary data.</text>
</comment>
<dbReference type="InterPro" id="IPR045584">
    <property type="entry name" value="Pilin-like"/>
</dbReference>
<dbReference type="RefSeq" id="WP_146586838.1">
    <property type="nucleotide sequence ID" value="NZ_SJPO01000004.1"/>
</dbReference>